<dbReference type="AlphaFoldDB" id="A0A0B6Y3K9"/>
<sequence>MSPHSVQVEYIYCTPDINEKHVVRTPVSVMRMKVQTLIKSGVLSVWGTIRKPNIYTLHDNS</sequence>
<evidence type="ECO:0000313" key="1">
    <source>
        <dbReference type="EMBL" id="CEK50115.1"/>
    </source>
</evidence>
<accession>A0A0B6Y3K9</accession>
<gene>
    <name evidence="1" type="primary">ORF9898</name>
</gene>
<name>A0A0B6Y3K9_9EUPU</name>
<protein>
    <submittedName>
        <fullName evidence="1">Uncharacterized protein</fullName>
    </submittedName>
</protein>
<proteinExistence type="predicted"/>
<organism evidence="1">
    <name type="scientific">Arion vulgaris</name>
    <dbReference type="NCBI Taxonomy" id="1028688"/>
    <lineage>
        <taxon>Eukaryota</taxon>
        <taxon>Metazoa</taxon>
        <taxon>Spiralia</taxon>
        <taxon>Lophotrochozoa</taxon>
        <taxon>Mollusca</taxon>
        <taxon>Gastropoda</taxon>
        <taxon>Heterobranchia</taxon>
        <taxon>Euthyneura</taxon>
        <taxon>Panpulmonata</taxon>
        <taxon>Eupulmonata</taxon>
        <taxon>Stylommatophora</taxon>
        <taxon>Helicina</taxon>
        <taxon>Arionoidea</taxon>
        <taxon>Arionidae</taxon>
        <taxon>Arion</taxon>
    </lineage>
</organism>
<dbReference type="EMBL" id="HACG01003250">
    <property type="protein sequence ID" value="CEK50115.1"/>
    <property type="molecule type" value="Transcribed_RNA"/>
</dbReference>
<reference evidence="1" key="1">
    <citation type="submission" date="2014-12" db="EMBL/GenBank/DDBJ databases">
        <title>Insight into the proteome of Arion vulgaris.</title>
        <authorList>
            <person name="Aradska J."/>
            <person name="Bulat T."/>
            <person name="Smidak R."/>
            <person name="Sarate P."/>
            <person name="Gangsoo J."/>
            <person name="Sialana F."/>
            <person name="Bilban M."/>
            <person name="Lubec G."/>
        </authorList>
    </citation>
    <scope>NUCLEOTIDE SEQUENCE</scope>
    <source>
        <tissue evidence="1">Skin</tissue>
    </source>
</reference>